<comment type="caution">
    <text evidence="1">The sequence shown here is derived from an EMBL/GenBank/DDBJ whole genome shotgun (WGS) entry which is preliminary data.</text>
</comment>
<reference evidence="2" key="1">
    <citation type="journal article" date="2019" name="Int. J. Syst. Evol. Microbiol.">
        <title>The Global Catalogue of Microorganisms (GCM) 10K type strain sequencing project: providing services to taxonomists for standard genome sequencing and annotation.</title>
        <authorList>
            <consortium name="The Broad Institute Genomics Platform"/>
            <consortium name="The Broad Institute Genome Sequencing Center for Infectious Disease"/>
            <person name="Wu L."/>
            <person name="Ma J."/>
        </authorList>
    </citation>
    <scope>NUCLEOTIDE SEQUENCE [LARGE SCALE GENOMIC DNA]</scope>
    <source>
        <strain evidence="2">JCM 15481</strain>
    </source>
</reference>
<protein>
    <submittedName>
        <fullName evidence="1">Uncharacterized protein</fullName>
    </submittedName>
</protein>
<dbReference type="RefSeq" id="WP_344289336.1">
    <property type="nucleotide sequence ID" value="NZ_BAAAPF010000037.1"/>
</dbReference>
<evidence type="ECO:0000313" key="2">
    <source>
        <dbReference type="Proteomes" id="UP001500443"/>
    </source>
</evidence>
<sequence>MESSDSDGIPPVWFTVPDGFHPLPIAATPDERAALADGFVRELFPNGDDALWASSAPYYARMGELVGSCGLEYSALGLFARDEGGVAHCAFHVGAVESGHPSVEAAATGIREVLVRDETNDVRWLDLPCGPAVSCITLREFTVPAELAADGQDTRLRTGQIQVHVPFPTGPYVAVFALDTAATDYWGEFCDMTAAVLRTVSFDPPQE</sequence>
<accession>A0ABP5JIN3</accession>
<dbReference type="Proteomes" id="UP001500443">
    <property type="component" value="Unassembled WGS sequence"/>
</dbReference>
<organism evidence="1 2">
    <name type="scientific">Streptomyces synnematoformans</name>
    <dbReference type="NCBI Taxonomy" id="415721"/>
    <lineage>
        <taxon>Bacteria</taxon>
        <taxon>Bacillati</taxon>
        <taxon>Actinomycetota</taxon>
        <taxon>Actinomycetes</taxon>
        <taxon>Kitasatosporales</taxon>
        <taxon>Streptomycetaceae</taxon>
        <taxon>Streptomyces</taxon>
    </lineage>
</organism>
<name>A0ABP5JIN3_9ACTN</name>
<dbReference type="EMBL" id="BAAAPF010000037">
    <property type="protein sequence ID" value="GAA2117548.1"/>
    <property type="molecule type" value="Genomic_DNA"/>
</dbReference>
<gene>
    <name evidence="1" type="ORF">GCM10009802_18660</name>
</gene>
<keyword evidence="2" id="KW-1185">Reference proteome</keyword>
<proteinExistence type="predicted"/>
<evidence type="ECO:0000313" key="1">
    <source>
        <dbReference type="EMBL" id="GAA2117548.1"/>
    </source>
</evidence>